<dbReference type="Pfam" id="PF01106">
    <property type="entry name" value="NifU"/>
    <property type="match status" value="1"/>
</dbReference>
<gene>
    <name evidence="4" type="ORF">CIG75_06800</name>
</gene>
<organism evidence="4 5">
    <name type="scientific">Tumebacillus algifaecis</name>
    <dbReference type="NCBI Taxonomy" id="1214604"/>
    <lineage>
        <taxon>Bacteria</taxon>
        <taxon>Bacillati</taxon>
        <taxon>Bacillota</taxon>
        <taxon>Bacilli</taxon>
        <taxon>Bacillales</taxon>
        <taxon>Alicyclobacillaceae</taxon>
        <taxon>Tumebacillus</taxon>
    </lineage>
</organism>
<comment type="similarity">
    <text evidence="1">Belongs to the NifU family.</text>
</comment>
<dbReference type="Gene3D" id="3.30.300.130">
    <property type="entry name" value="Fe-S cluster assembly (FSCA)"/>
    <property type="match status" value="1"/>
</dbReference>
<evidence type="ECO:0000313" key="5">
    <source>
        <dbReference type="Proteomes" id="UP000214688"/>
    </source>
</evidence>
<dbReference type="InterPro" id="IPR034904">
    <property type="entry name" value="FSCA_dom_sf"/>
</dbReference>
<feature type="domain" description="NIF system FeS cluster assembly NifU C-terminal" evidence="3">
    <location>
        <begin position="8"/>
        <end position="73"/>
    </location>
</feature>
<comment type="function">
    <text evidence="2">May be involved in the formation or repair of [Fe-S] clusters present in iron-sulfur proteins.</text>
</comment>
<dbReference type="OrthoDB" id="9796965at2"/>
<dbReference type="RefSeq" id="WP_094235960.1">
    <property type="nucleotide sequence ID" value="NZ_CP022657.1"/>
</dbReference>
<name>A0A223CZC5_9BACL</name>
<proteinExistence type="inferred from homology"/>
<evidence type="ECO:0000259" key="3">
    <source>
        <dbReference type="Pfam" id="PF01106"/>
    </source>
</evidence>
<evidence type="ECO:0000313" key="4">
    <source>
        <dbReference type="EMBL" id="ASS74710.1"/>
    </source>
</evidence>
<evidence type="ECO:0000256" key="2">
    <source>
        <dbReference type="ARBA" id="ARBA00049958"/>
    </source>
</evidence>
<dbReference type="Proteomes" id="UP000214688">
    <property type="component" value="Chromosome"/>
</dbReference>
<keyword evidence="5" id="KW-1185">Reference proteome</keyword>
<dbReference type="GO" id="GO:0051536">
    <property type="term" value="F:iron-sulfur cluster binding"/>
    <property type="evidence" value="ECO:0007669"/>
    <property type="project" value="InterPro"/>
</dbReference>
<dbReference type="InterPro" id="IPR001075">
    <property type="entry name" value="NIF_FeS_clus_asmbl_NifU_C"/>
</dbReference>
<accession>A0A223CZC5</accession>
<dbReference type="SUPFAM" id="SSF117916">
    <property type="entry name" value="Fe-S cluster assembly (FSCA) domain-like"/>
    <property type="match status" value="1"/>
</dbReference>
<reference evidence="4 5" key="1">
    <citation type="journal article" date="2015" name="Int. J. Syst. Evol. Microbiol.">
        <title>Tumebacillus algifaecis sp. nov., isolated from decomposing algal scum.</title>
        <authorList>
            <person name="Wu Y.F."/>
            <person name="Zhang B."/>
            <person name="Xing P."/>
            <person name="Wu Q.L."/>
            <person name="Liu S.J."/>
        </authorList>
    </citation>
    <scope>NUCLEOTIDE SEQUENCE [LARGE SCALE GENOMIC DNA]</scope>
    <source>
        <strain evidence="4 5">THMBR28</strain>
    </source>
</reference>
<dbReference type="GO" id="GO:0016226">
    <property type="term" value="P:iron-sulfur cluster assembly"/>
    <property type="evidence" value="ECO:0007669"/>
    <property type="project" value="InterPro"/>
</dbReference>
<protein>
    <recommendedName>
        <fullName evidence="3">NIF system FeS cluster assembly NifU C-terminal domain-containing protein</fullName>
    </recommendedName>
</protein>
<dbReference type="KEGG" id="tab:CIG75_06800"/>
<dbReference type="PANTHER" id="PTHR11178">
    <property type="entry name" value="IRON-SULFUR CLUSTER SCAFFOLD PROTEIN NFU-RELATED"/>
    <property type="match status" value="1"/>
</dbReference>
<dbReference type="EMBL" id="CP022657">
    <property type="protein sequence ID" value="ASS74710.1"/>
    <property type="molecule type" value="Genomic_DNA"/>
</dbReference>
<dbReference type="PANTHER" id="PTHR11178:SF25">
    <property type="entry name" value="NIFU-LIKE PROTEIN 3, CHLOROPLASTIC"/>
    <property type="match status" value="1"/>
</dbReference>
<sequence>MEDLRARVQEALDKVRPGLQADGGDAELVEVADGIAKIRMTGACGGCPMSTMTLKMGIERTIRATVPEITEVVAV</sequence>
<evidence type="ECO:0000256" key="1">
    <source>
        <dbReference type="ARBA" id="ARBA00006420"/>
    </source>
</evidence>
<dbReference type="GO" id="GO:0005506">
    <property type="term" value="F:iron ion binding"/>
    <property type="evidence" value="ECO:0007669"/>
    <property type="project" value="InterPro"/>
</dbReference>
<dbReference type="AlphaFoldDB" id="A0A223CZC5"/>